<dbReference type="SUPFAM" id="SSF56935">
    <property type="entry name" value="Porins"/>
    <property type="match status" value="1"/>
</dbReference>
<evidence type="ECO:0000256" key="9">
    <source>
        <dbReference type="RuleBase" id="RU003357"/>
    </source>
</evidence>
<evidence type="ECO:0000256" key="1">
    <source>
        <dbReference type="ARBA" id="ARBA00004571"/>
    </source>
</evidence>
<feature type="domain" description="TonB-dependent receptor-like beta-barrel" evidence="11">
    <location>
        <begin position="394"/>
        <end position="947"/>
    </location>
</feature>
<evidence type="ECO:0000259" key="12">
    <source>
        <dbReference type="Pfam" id="PF07715"/>
    </source>
</evidence>
<dbReference type="InterPro" id="IPR008969">
    <property type="entry name" value="CarboxyPept-like_regulatory"/>
</dbReference>
<dbReference type="Gene3D" id="2.170.130.10">
    <property type="entry name" value="TonB-dependent receptor, plug domain"/>
    <property type="match status" value="1"/>
</dbReference>
<feature type="signal peptide" evidence="10">
    <location>
        <begin position="1"/>
        <end position="21"/>
    </location>
</feature>
<evidence type="ECO:0000256" key="10">
    <source>
        <dbReference type="SAM" id="SignalP"/>
    </source>
</evidence>
<dbReference type="InterPro" id="IPR023996">
    <property type="entry name" value="TonB-dep_OMP_SusC/RagA"/>
</dbReference>
<organism evidence="13 14">
    <name type="scientific">Sungkyunkwania multivorans</name>
    <dbReference type="NCBI Taxonomy" id="1173618"/>
    <lineage>
        <taxon>Bacteria</taxon>
        <taxon>Pseudomonadati</taxon>
        <taxon>Bacteroidota</taxon>
        <taxon>Flavobacteriia</taxon>
        <taxon>Flavobacteriales</taxon>
        <taxon>Flavobacteriaceae</taxon>
        <taxon>Sungkyunkwania</taxon>
    </lineage>
</organism>
<dbReference type="Pfam" id="PF13715">
    <property type="entry name" value="CarbopepD_reg_2"/>
    <property type="match status" value="1"/>
</dbReference>
<dbReference type="InterPro" id="IPR023997">
    <property type="entry name" value="TonB-dep_OMP_SusC/RagA_CS"/>
</dbReference>
<dbReference type="Gene3D" id="2.40.170.20">
    <property type="entry name" value="TonB-dependent receptor, beta-barrel domain"/>
    <property type="match status" value="1"/>
</dbReference>
<dbReference type="Pfam" id="PF00593">
    <property type="entry name" value="TonB_dep_Rec_b-barrel"/>
    <property type="match status" value="1"/>
</dbReference>
<keyword evidence="5 9" id="KW-0798">TonB box</keyword>
<feature type="chain" id="PRO_5045497242" evidence="10">
    <location>
        <begin position="22"/>
        <end position="986"/>
    </location>
</feature>
<comment type="similarity">
    <text evidence="8 9">Belongs to the TonB-dependent receptor family.</text>
</comment>
<keyword evidence="14" id="KW-1185">Reference proteome</keyword>
<dbReference type="NCBIfam" id="TIGR04056">
    <property type="entry name" value="OMP_RagA_SusC"/>
    <property type="match status" value="1"/>
</dbReference>
<keyword evidence="6 8" id="KW-0472">Membrane</keyword>
<evidence type="ECO:0000256" key="2">
    <source>
        <dbReference type="ARBA" id="ARBA00022448"/>
    </source>
</evidence>
<keyword evidence="4 8" id="KW-0812">Transmembrane</keyword>
<evidence type="ECO:0000313" key="13">
    <source>
        <dbReference type="EMBL" id="MFD0863532.1"/>
    </source>
</evidence>
<dbReference type="InterPro" id="IPR012910">
    <property type="entry name" value="Plug_dom"/>
</dbReference>
<dbReference type="InterPro" id="IPR000531">
    <property type="entry name" value="Beta-barrel_TonB"/>
</dbReference>
<dbReference type="Pfam" id="PF07715">
    <property type="entry name" value="Plug"/>
    <property type="match status" value="1"/>
</dbReference>
<evidence type="ECO:0000256" key="4">
    <source>
        <dbReference type="ARBA" id="ARBA00022692"/>
    </source>
</evidence>
<sequence>MRTLQQYFLLLFLSLSTLTMAQINVSGTVTEQASGQPLPAANVVIKGTSTGTSTDFDGNYQIQANEGDVLVFSYVGLLPQEVIVTSSTSVLNIALEEDAAKLDEVVVIGYGTTTVRDATGSVTAVTSEEFNQGNIVTAENLLNGRTAGVTVNTSGAPGSGSTIRIRGGASLTASNDPLIVIDGLPVSNSTAGGSRSVLAAINPNDIDSFSILKDASASAIYGSRASNGVIIITTKKGRKSLSVNYDATLGFNTIADNISVFSADEFRTLINDRQPGLAGELGNANTNWQDEIFRNTTTFTQNLSVRGGLYKGALPARLSAGQSSQPGVLETSKFNRYSFGLALNPSMLDDHFKINLNANFTREENRFADQGQINAALRFDPTQSVYDPASPFGGFFQYFDANGDKRPNAPSNPVATLLQTRNIGGVSRFFGKIEFDYKLHFFPELRAVVQLGLDSSNGNGSNIVDPRSFNGFETGTGIGDRQANNRSFFESLRENKQFNSYLVYTKEFENVNLELTGGYDYQKFQRYDTTTNNLNAFPEDFVEPRRTEPIDVVLASFFGRANIGLKDKYLLTLTYRRDGSSRFVDDFRWGNFPAAAFAWKIDQEDFLKDSNLISNLKLRLGWGITGQQEFNDGALFNAYQSTIGISQDSNQYIFGVTPILTALPGYQNPLIKWEETSQYNAGVDFGILDQKVTGTVDVFFKRSKDLLFFAPVADGANFSNSGIQNIGEFTSKGVEFTIASDIVNTEDFKWNVSYNATLLDRKVDQLALGADIETGGRSGGTGGTIQVLREGEAPNSFFVYRQLFDNAGNPIEGAFQDLDGNGIINAADRYIKGNPDPDVTMGLRSDLNYKNFDLSFTFRASLGNEVYNNVSSANGYYSLLNANGIPANIPTAVSTTNFETSTAQIINSDIFVEDGSFLRMDNVIVGYTFRDIADKISSVRLWTGVQNVFLLTDYSGLDPEIPSGNGIDQTIYPRPRTFLFGANVSF</sequence>
<keyword evidence="2 8" id="KW-0813">Transport</keyword>
<accession>A0ABW3D270</accession>
<comment type="subcellular location">
    <subcellularLocation>
        <location evidence="1 8">Cell outer membrane</location>
        <topology evidence="1 8">Multi-pass membrane protein</topology>
    </subcellularLocation>
</comment>
<evidence type="ECO:0000256" key="6">
    <source>
        <dbReference type="ARBA" id="ARBA00023136"/>
    </source>
</evidence>
<keyword evidence="10" id="KW-0732">Signal</keyword>
<evidence type="ECO:0000259" key="11">
    <source>
        <dbReference type="Pfam" id="PF00593"/>
    </source>
</evidence>
<feature type="domain" description="TonB-dependent receptor plug" evidence="12">
    <location>
        <begin position="115"/>
        <end position="229"/>
    </location>
</feature>
<proteinExistence type="inferred from homology"/>
<evidence type="ECO:0000256" key="5">
    <source>
        <dbReference type="ARBA" id="ARBA00023077"/>
    </source>
</evidence>
<dbReference type="Gene3D" id="2.60.40.1120">
    <property type="entry name" value="Carboxypeptidase-like, regulatory domain"/>
    <property type="match status" value="1"/>
</dbReference>
<dbReference type="RefSeq" id="WP_386409660.1">
    <property type="nucleotide sequence ID" value="NZ_JBHTJH010000017.1"/>
</dbReference>
<protein>
    <submittedName>
        <fullName evidence="13">SusC/RagA family TonB-linked outer membrane protein</fullName>
    </submittedName>
</protein>
<dbReference type="InterPro" id="IPR039426">
    <property type="entry name" value="TonB-dep_rcpt-like"/>
</dbReference>
<dbReference type="InterPro" id="IPR036942">
    <property type="entry name" value="Beta-barrel_TonB_sf"/>
</dbReference>
<dbReference type="InterPro" id="IPR037066">
    <property type="entry name" value="Plug_dom_sf"/>
</dbReference>
<dbReference type="EMBL" id="JBHTJH010000017">
    <property type="protein sequence ID" value="MFD0863532.1"/>
    <property type="molecule type" value="Genomic_DNA"/>
</dbReference>
<evidence type="ECO:0000256" key="8">
    <source>
        <dbReference type="PROSITE-ProRule" id="PRU01360"/>
    </source>
</evidence>
<reference evidence="14" key="1">
    <citation type="journal article" date="2019" name="Int. J. Syst. Evol. Microbiol.">
        <title>The Global Catalogue of Microorganisms (GCM) 10K type strain sequencing project: providing services to taxonomists for standard genome sequencing and annotation.</title>
        <authorList>
            <consortium name="The Broad Institute Genomics Platform"/>
            <consortium name="The Broad Institute Genome Sequencing Center for Infectious Disease"/>
            <person name="Wu L."/>
            <person name="Ma J."/>
        </authorList>
    </citation>
    <scope>NUCLEOTIDE SEQUENCE [LARGE SCALE GENOMIC DNA]</scope>
    <source>
        <strain evidence="14">CCUG 62952</strain>
    </source>
</reference>
<gene>
    <name evidence="13" type="ORF">ACFQ1M_15050</name>
</gene>
<keyword evidence="7 8" id="KW-0998">Cell outer membrane</keyword>
<name>A0ABW3D270_9FLAO</name>
<comment type="caution">
    <text evidence="13">The sequence shown here is derived from an EMBL/GenBank/DDBJ whole genome shotgun (WGS) entry which is preliminary data.</text>
</comment>
<dbReference type="SUPFAM" id="SSF49464">
    <property type="entry name" value="Carboxypeptidase regulatory domain-like"/>
    <property type="match status" value="1"/>
</dbReference>
<evidence type="ECO:0000256" key="7">
    <source>
        <dbReference type="ARBA" id="ARBA00023237"/>
    </source>
</evidence>
<dbReference type="NCBIfam" id="TIGR04057">
    <property type="entry name" value="SusC_RagA_signa"/>
    <property type="match status" value="1"/>
</dbReference>
<evidence type="ECO:0000256" key="3">
    <source>
        <dbReference type="ARBA" id="ARBA00022452"/>
    </source>
</evidence>
<keyword evidence="3 8" id="KW-1134">Transmembrane beta strand</keyword>
<evidence type="ECO:0000313" key="14">
    <source>
        <dbReference type="Proteomes" id="UP001596978"/>
    </source>
</evidence>
<dbReference type="Proteomes" id="UP001596978">
    <property type="component" value="Unassembled WGS sequence"/>
</dbReference>
<dbReference type="PROSITE" id="PS52016">
    <property type="entry name" value="TONB_DEPENDENT_REC_3"/>
    <property type="match status" value="1"/>
</dbReference>